<evidence type="ECO:0000313" key="3">
    <source>
        <dbReference type="EMBL" id="MBA0085940.1"/>
    </source>
</evidence>
<dbReference type="PANTHER" id="PTHR33393:SF13">
    <property type="entry name" value="PGA BIOSYNTHESIS PROTEIN CAPA"/>
    <property type="match status" value="1"/>
</dbReference>
<feature type="domain" description="Capsule synthesis protein CapA" evidence="2">
    <location>
        <begin position="61"/>
        <end position="369"/>
    </location>
</feature>
<dbReference type="SUPFAM" id="SSF56300">
    <property type="entry name" value="Metallo-dependent phosphatases"/>
    <property type="match status" value="1"/>
</dbReference>
<dbReference type="AlphaFoldDB" id="A0A7V8NR51"/>
<organism evidence="3 4">
    <name type="scientific">Candidatus Acidiferrum panamense</name>
    <dbReference type="NCBI Taxonomy" id="2741543"/>
    <lineage>
        <taxon>Bacteria</taxon>
        <taxon>Pseudomonadati</taxon>
        <taxon>Acidobacteriota</taxon>
        <taxon>Terriglobia</taxon>
        <taxon>Candidatus Acidiferrales</taxon>
        <taxon>Candidatus Acidiferrum</taxon>
    </lineage>
</organism>
<accession>A0A7V8NR51</accession>
<dbReference type="SMART" id="SM00854">
    <property type="entry name" value="PGA_cap"/>
    <property type="match status" value="1"/>
</dbReference>
<dbReference type="Pfam" id="PF09587">
    <property type="entry name" value="PGA_cap"/>
    <property type="match status" value="1"/>
</dbReference>
<comment type="caution">
    <text evidence="3">The sequence shown here is derived from an EMBL/GenBank/DDBJ whole genome shotgun (WGS) entry which is preliminary data.</text>
</comment>
<dbReference type="PANTHER" id="PTHR33393">
    <property type="entry name" value="POLYGLUTAMINE SYNTHESIS ACCESSORY PROTEIN RV0574C-RELATED"/>
    <property type="match status" value="1"/>
</dbReference>
<keyword evidence="4" id="KW-1185">Reference proteome</keyword>
<dbReference type="InterPro" id="IPR019079">
    <property type="entry name" value="Capsule_synth_CapA"/>
</dbReference>
<sequence length="424" mass="45915">MKTLPMSKITMFAFVVLIITVIAAPHQLLRGQGAAQGDSVAQLVRHDPSRELAMKITQPFTFAAVGDIIIRRPVGEGDAGYQALAKAMREADMTYANMEGPILDEANFRGPLAGGPKSVVNELKRMGVRIMTDANNHTLDAGLEGMFETHRLLDEASIVHAGSGKNLADARQARIAVTPKGTVAAIGMYSIDPSSNNRSRFTDATENMPGLNPLHVTPYNVVTAEHMQALKKIRDAIYARRPEVHVPVAPVAADEPTGRLRLFQTAFTVGPHPGDLTYEMDPADLKGIITSVRVGKQLADFLVVAIHCHQNSFAFQAYSQDHSTPNFLIELAHQVIDNGADAFVGHGVHNLRGVEIYKGKPIFYGVSSFFYHRGAAPEITSLSAGAGAGVNELEDNLETLLTTSRFEDGKLVEVRLYPADLGQD</sequence>
<dbReference type="Proteomes" id="UP000567293">
    <property type="component" value="Unassembled WGS sequence"/>
</dbReference>
<evidence type="ECO:0000259" key="2">
    <source>
        <dbReference type="SMART" id="SM00854"/>
    </source>
</evidence>
<comment type="similarity">
    <text evidence="1">Belongs to the CapA family.</text>
</comment>
<evidence type="ECO:0000313" key="4">
    <source>
        <dbReference type="Proteomes" id="UP000567293"/>
    </source>
</evidence>
<name>A0A7V8NR51_9BACT</name>
<dbReference type="InterPro" id="IPR029052">
    <property type="entry name" value="Metallo-depent_PP-like"/>
</dbReference>
<gene>
    <name evidence="3" type="ORF">HRJ53_13155</name>
</gene>
<reference evidence="3" key="1">
    <citation type="submission" date="2020-06" db="EMBL/GenBank/DDBJ databases">
        <title>Legume-microbial interactions unlock mineral nutrients during tropical forest succession.</title>
        <authorList>
            <person name="Epihov D.Z."/>
        </authorList>
    </citation>
    <scope>NUCLEOTIDE SEQUENCE [LARGE SCALE GENOMIC DNA]</scope>
    <source>
        <strain evidence="3">Pan2503</strain>
    </source>
</reference>
<dbReference type="InterPro" id="IPR052169">
    <property type="entry name" value="CW_Biosynth-Accessory"/>
</dbReference>
<dbReference type="EMBL" id="JACDQQ010001275">
    <property type="protein sequence ID" value="MBA0085940.1"/>
    <property type="molecule type" value="Genomic_DNA"/>
</dbReference>
<feature type="non-terminal residue" evidence="3">
    <location>
        <position position="424"/>
    </location>
</feature>
<protein>
    <submittedName>
        <fullName evidence="3">CapA family protein</fullName>
    </submittedName>
</protein>
<evidence type="ECO:0000256" key="1">
    <source>
        <dbReference type="ARBA" id="ARBA00005662"/>
    </source>
</evidence>
<proteinExistence type="inferred from homology"/>